<dbReference type="PROSITE" id="PS51212">
    <property type="entry name" value="WSC"/>
    <property type="match status" value="1"/>
</dbReference>
<dbReference type="GO" id="GO:0071944">
    <property type="term" value="C:cell periphery"/>
    <property type="evidence" value="ECO:0007669"/>
    <property type="project" value="UniProtKB-ARBA"/>
</dbReference>
<name>A0A0F4YQE2_RASE3</name>
<feature type="compositionally biased region" description="Low complexity" evidence="5">
    <location>
        <begin position="118"/>
        <end position="142"/>
    </location>
</feature>
<comment type="caution">
    <text evidence="9">The sequence shown here is derived from an EMBL/GenBank/DDBJ whole genome shotgun (WGS) entry which is preliminary data.</text>
</comment>
<evidence type="ECO:0000256" key="4">
    <source>
        <dbReference type="ARBA" id="ARBA00023136"/>
    </source>
</evidence>
<feature type="domain" description="WSC" evidence="8">
    <location>
        <begin position="25"/>
        <end position="113"/>
    </location>
</feature>
<keyword evidence="3 6" id="KW-1133">Transmembrane helix</keyword>
<evidence type="ECO:0000259" key="8">
    <source>
        <dbReference type="PROSITE" id="PS51212"/>
    </source>
</evidence>
<evidence type="ECO:0000256" key="1">
    <source>
        <dbReference type="ARBA" id="ARBA00004167"/>
    </source>
</evidence>
<feature type="transmembrane region" description="Helical" evidence="6">
    <location>
        <begin position="222"/>
        <end position="246"/>
    </location>
</feature>
<dbReference type="Proteomes" id="UP000053958">
    <property type="component" value="Unassembled WGS sequence"/>
</dbReference>
<comment type="subcellular location">
    <subcellularLocation>
        <location evidence="1">Membrane</location>
        <topology evidence="1">Single-pass membrane protein</topology>
    </subcellularLocation>
</comment>
<keyword evidence="10" id="KW-1185">Reference proteome</keyword>
<dbReference type="PANTHER" id="PTHR15549:SF26">
    <property type="entry name" value="AXIAL BUDDING PATTERN PROTEIN 2-RELATED"/>
    <property type="match status" value="1"/>
</dbReference>
<feature type="compositionally biased region" description="Low complexity" evidence="5">
    <location>
        <begin position="154"/>
        <end position="178"/>
    </location>
</feature>
<feature type="chain" id="PRO_5002481766" evidence="7">
    <location>
        <begin position="26"/>
        <end position="346"/>
    </location>
</feature>
<dbReference type="GeneID" id="25318469"/>
<dbReference type="Pfam" id="PF01822">
    <property type="entry name" value="WSC"/>
    <property type="match status" value="1"/>
</dbReference>
<dbReference type="AlphaFoldDB" id="A0A0F4YQE2"/>
<dbReference type="EMBL" id="LASV01000311">
    <property type="protein sequence ID" value="KKA19833.1"/>
    <property type="molecule type" value="Genomic_DNA"/>
</dbReference>
<dbReference type="RefSeq" id="XP_013326445.1">
    <property type="nucleotide sequence ID" value="XM_013470991.1"/>
</dbReference>
<evidence type="ECO:0000256" key="5">
    <source>
        <dbReference type="SAM" id="MobiDB-lite"/>
    </source>
</evidence>
<feature type="compositionally biased region" description="Polar residues" evidence="5">
    <location>
        <begin position="143"/>
        <end position="153"/>
    </location>
</feature>
<proteinExistence type="predicted"/>
<dbReference type="STRING" id="1408163.A0A0F4YQE2"/>
<keyword evidence="7" id="KW-0732">Signal</keyword>
<evidence type="ECO:0000256" key="6">
    <source>
        <dbReference type="SAM" id="Phobius"/>
    </source>
</evidence>
<feature type="region of interest" description="Disordered" evidence="5">
    <location>
        <begin position="278"/>
        <end position="346"/>
    </location>
</feature>
<keyword evidence="2 6" id="KW-0812">Transmembrane</keyword>
<dbReference type="InterPro" id="IPR002889">
    <property type="entry name" value="WSC_carb-bd"/>
</dbReference>
<dbReference type="PANTHER" id="PTHR15549">
    <property type="entry name" value="PAIRED IMMUNOGLOBULIN-LIKE TYPE 2 RECEPTOR"/>
    <property type="match status" value="1"/>
</dbReference>
<evidence type="ECO:0000256" key="3">
    <source>
        <dbReference type="ARBA" id="ARBA00022989"/>
    </source>
</evidence>
<feature type="signal peptide" evidence="7">
    <location>
        <begin position="1"/>
        <end position="25"/>
    </location>
</feature>
<evidence type="ECO:0000256" key="2">
    <source>
        <dbReference type="ARBA" id="ARBA00022692"/>
    </source>
</evidence>
<dbReference type="InterPro" id="IPR051694">
    <property type="entry name" value="Immunoregulatory_rcpt-like"/>
</dbReference>
<dbReference type="OrthoDB" id="2537459at2759"/>
<evidence type="ECO:0000256" key="7">
    <source>
        <dbReference type="SAM" id="SignalP"/>
    </source>
</evidence>
<gene>
    <name evidence="9" type="ORF">T310_6157</name>
</gene>
<evidence type="ECO:0000313" key="10">
    <source>
        <dbReference type="Proteomes" id="UP000053958"/>
    </source>
</evidence>
<evidence type="ECO:0000313" key="9">
    <source>
        <dbReference type="EMBL" id="KKA19833.1"/>
    </source>
</evidence>
<keyword evidence="4 6" id="KW-0472">Membrane</keyword>
<accession>A0A0F4YQE2</accession>
<sequence length="346" mass="35951">MAFSSVVVPLWALFALVYGPAPAAAVTLTYCSSENTGASFDPKSSIFQSNGLCQQTCTADYAFAIILGEKCWCSNYAPGSTTSTSNCNSPCPGYPSDHCGNTSDNLYAYIQLSNHEPSGTAGATSTGTTATTDTPAQGSTTTNSMPEASTVTVTATPESSMTSSSTSTTAPTTSAPTTTAPIVSVQTVAGQPVTITVVNPASPTSTAAASSDSHGSGLSGGAIAGIVIGSLLGVGALVAFGLWLWFFGRRRDSRNVASPDSRYDTLLDNRRQSKASQMSLMRGWFSPHSEKSSSPDHMSPAPAPTFTDSRMKQDAVLYPSGSRHSTVSLQDDQDYSRPVLRLTNPD</sequence>
<dbReference type="GO" id="GO:0016020">
    <property type="term" value="C:membrane"/>
    <property type="evidence" value="ECO:0007669"/>
    <property type="project" value="UniProtKB-SubCell"/>
</dbReference>
<organism evidence="9 10">
    <name type="scientific">Rasamsonia emersonii (strain ATCC 16479 / CBS 393.64 / IMI 116815)</name>
    <dbReference type="NCBI Taxonomy" id="1408163"/>
    <lineage>
        <taxon>Eukaryota</taxon>
        <taxon>Fungi</taxon>
        <taxon>Dikarya</taxon>
        <taxon>Ascomycota</taxon>
        <taxon>Pezizomycotina</taxon>
        <taxon>Eurotiomycetes</taxon>
        <taxon>Eurotiomycetidae</taxon>
        <taxon>Eurotiales</taxon>
        <taxon>Trichocomaceae</taxon>
        <taxon>Rasamsonia</taxon>
    </lineage>
</organism>
<dbReference type="SMART" id="SM00321">
    <property type="entry name" value="WSC"/>
    <property type="match status" value="1"/>
</dbReference>
<feature type="region of interest" description="Disordered" evidence="5">
    <location>
        <begin position="118"/>
        <end position="178"/>
    </location>
</feature>
<reference evidence="9 10" key="1">
    <citation type="submission" date="2015-04" db="EMBL/GenBank/DDBJ databases">
        <authorList>
            <person name="Heijne W.H."/>
            <person name="Fedorova N.D."/>
            <person name="Nierman W.C."/>
            <person name="Vollebregt A.W."/>
            <person name="Zhao Z."/>
            <person name="Wu L."/>
            <person name="Kumar M."/>
            <person name="Stam H."/>
            <person name="van den Berg M.A."/>
            <person name="Pel H.J."/>
        </authorList>
    </citation>
    <scope>NUCLEOTIDE SEQUENCE [LARGE SCALE GENOMIC DNA]</scope>
    <source>
        <strain evidence="9 10">CBS 393.64</strain>
    </source>
</reference>
<protein>
    <submittedName>
        <fullName evidence="9">ER membrane protein Wsc4</fullName>
    </submittedName>
</protein>